<dbReference type="Proteomes" id="UP000249390">
    <property type="component" value="Unassembled WGS sequence"/>
</dbReference>
<gene>
    <name evidence="2" type="ORF">DM860_011859</name>
</gene>
<keyword evidence="3" id="KW-1185">Reference proteome</keyword>
<organism evidence="2 3">
    <name type="scientific">Cuscuta australis</name>
    <dbReference type="NCBI Taxonomy" id="267555"/>
    <lineage>
        <taxon>Eukaryota</taxon>
        <taxon>Viridiplantae</taxon>
        <taxon>Streptophyta</taxon>
        <taxon>Embryophyta</taxon>
        <taxon>Tracheophyta</taxon>
        <taxon>Spermatophyta</taxon>
        <taxon>Magnoliopsida</taxon>
        <taxon>eudicotyledons</taxon>
        <taxon>Gunneridae</taxon>
        <taxon>Pentapetalae</taxon>
        <taxon>asterids</taxon>
        <taxon>lamiids</taxon>
        <taxon>Solanales</taxon>
        <taxon>Convolvulaceae</taxon>
        <taxon>Cuscuteae</taxon>
        <taxon>Cuscuta</taxon>
        <taxon>Cuscuta subgen. Grammica</taxon>
        <taxon>Cuscuta sect. Cleistogrammica</taxon>
    </lineage>
</organism>
<protein>
    <submittedName>
        <fullName evidence="2">Uncharacterized protein</fullName>
    </submittedName>
</protein>
<reference evidence="2 3" key="1">
    <citation type="submission" date="2018-06" db="EMBL/GenBank/DDBJ databases">
        <title>The Genome of Cuscuta australis (Dodder) Provides Insight into the Evolution of Plant Parasitism.</title>
        <authorList>
            <person name="Liu H."/>
        </authorList>
    </citation>
    <scope>NUCLEOTIDE SEQUENCE [LARGE SCALE GENOMIC DNA]</scope>
    <source>
        <strain evidence="3">cv. Yunnan</strain>
        <tissue evidence="2">Vines</tissue>
    </source>
</reference>
<dbReference type="PANTHER" id="PTHR35985:SF1">
    <property type="entry name" value="OS07G0675200 PROTEIN"/>
    <property type="match status" value="1"/>
</dbReference>
<evidence type="ECO:0000256" key="1">
    <source>
        <dbReference type="SAM" id="MobiDB-lite"/>
    </source>
</evidence>
<accession>A0A328D9B1</accession>
<sequence length="238" mass="25694">MAARFTAAAKLYNRHRSVLLMLRSGRCPPAGFRFSSSVGRTADPHVHAGDVDGDDAAQAKKAETAKGEPEIHPVGTGESPFSSPSSPLRSSPKIGSRGAGYPVDPNLQQKRRDSDSATPAPPPLSEVSCAGLDGGPWPEETTDRRAQEEDDREYFKHHKASPLSEVKVADTRKPVARATDSSGGGGRSGEVLTWRPEQLDTAEGSLLRAMEIWKYNAGRGDPDSPHGKVLRELRGEYW</sequence>
<dbReference type="PANTHER" id="PTHR35985">
    <property type="entry name" value="OS07G0675200 PROTEIN"/>
    <property type="match status" value="1"/>
</dbReference>
<name>A0A328D9B1_9ASTE</name>
<proteinExistence type="predicted"/>
<dbReference type="AlphaFoldDB" id="A0A328D9B1"/>
<feature type="compositionally biased region" description="Low complexity" evidence="1">
    <location>
        <begin position="79"/>
        <end position="92"/>
    </location>
</feature>
<feature type="region of interest" description="Disordered" evidence="1">
    <location>
        <begin position="33"/>
        <end position="197"/>
    </location>
</feature>
<evidence type="ECO:0000313" key="3">
    <source>
        <dbReference type="Proteomes" id="UP000249390"/>
    </source>
</evidence>
<evidence type="ECO:0000313" key="2">
    <source>
        <dbReference type="EMBL" id="RAL42076.1"/>
    </source>
</evidence>
<comment type="caution">
    <text evidence="2">The sequence shown here is derived from an EMBL/GenBank/DDBJ whole genome shotgun (WGS) entry which is preliminary data.</text>
</comment>
<feature type="compositionally biased region" description="Basic and acidic residues" evidence="1">
    <location>
        <begin position="57"/>
        <end position="71"/>
    </location>
</feature>
<dbReference type="EMBL" id="NQVE01000175">
    <property type="protein sequence ID" value="RAL42076.1"/>
    <property type="molecule type" value="Genomic_DNA"/>
</dbReference>